<evidence type="ECO:0000313" key="9">
    <source>
        <dbReference type="Proteomes" id="UP000799118"/>
    </source>
</evidence>
<evidence type="ECO:0000256" key="6">
    <source>
        <dbReference type="ARBA" id="ARBA00023242"/>
    </source>
</evidence>
<feature type="non-terminal residue" evidence="8">
    <location>
        <position position="1"/>
    </location>
</feature>
<dbReference type="Pfam" id="PF04082">
    <property type="entry name" value="Fungal_trans"/>
    <property type="match status" value="1"/>
</dbReference>
<evidence type="ECO:0000256" key="2">
    <source>
        <dbReference type="ARBA" id="ARBA00022833"/>
    </source>
</evidence>
<evidence type="ECO:0000256" key="1">
    <source>
        <dbReference type="ARBA" id="ARBA00022723"/>
    </source>
</evidence>
<keyword evidence="3" id="KW-0805">Transcription regulation</keyword>
<dbReference type="Proteomes" id="UP000799118">
    <property type="component" value="Unassembled WGS sequence"/>
</dbReference>
<reference evidence="8" key="1">
    <citation type="journal article" date="2019" name="Environ. Microbiol.">
        <title>Fungal ecological strategies reflected in gene transcription - a case study of two litter decomposers.</title>
        <authorList>
            <person name="Barbi F."/>
            <person name="Kohler A."/>
            <person name="Barry K."/>
            <person name="Baskaran P."/>
            <person name="Daum C."/>
            <person name="Fauchery L."/>
            <person name="Ihrmark K."/>
            <person name="Kuo A."/>
            <person name="LaButti K."/>
            <person name="Lipzen A."/>
            <person name="Morin E."/>
            <person name="Grigoriev I.V."/>
            <person name="Henrissat B."/>
            <person name="Lindahl B."/>
            <person name="Martin F."/>
        </authorList>
    </citation>
    <scope>NUCLEOTIDE SEQUENCE</scope>
    <source>
        <strain evidence="8">JB14</strain>
    </source>
</reference>
<name>A0A6A4GWY0_9AGAR</name>
<evidence type="ECO:0000256" key="5">
    <source>
        <dbReference type="ARBA" id="ARBA00023163"/>
    </source>
</evidence>
<dbReference type="GO" id="GO:0003677">
    <property type="term" value="F:DNA binding"/>
    <property type="evidence" value="ECO:0007669"/>
    <property type="project" value="UniProtKB-KW"/>
</dbReference>
<keyword evidence="4" id="KW-0238">DNA-binding</keyword>
<dbReference type="CDD" id="cd12148">
    <property type="entry name" value="fungal_TF_MHR"/>
    <property type="match status" value="1"/>
</dbReference>
<evidence type="ECO:0000256" key="4">
    <source>
        <dbReference type="ARBA" id="ARBA00023125"/>
    </source>
</evidence>
<dbReference type="InterPro" id="IPR051615">
    <property type="entry name" value="Transcr_Regulatory_Elem"/>
</dbReference>
<dbReference type="GO" id="GO:0008270">
    <property type="term" value="F:zinc ion binding"/>
    <property type="evidence" value="ECO:0007669"/>
    <property type="project" value="InterPro"/>
</dbReference>
<dbReference type="PANTHER" id="PTHR31313">
    <property type="entry name" value="TY1 ENHANCER ACTIVATOR"/>
    <property type="match status" value="1"/>
</dbReference>
<accession>A0A6A4GWY0</accession>
<keyword evidence="9" id="KW-1185">Reference proteome</keyword>
<sequence length="180" mass="19535">ASRIASDLWYEQARGLINTLLRKQAKLEVVRALVLLALRDYGKGGVGGGGESQAWLLVGMAIRLGQELDLPASAAASFEPHPRGTSTTKTRCTHTPEEHRARGNTWAIATMLDAFLSLQLGRTPGVVDVLKPKPKSSPAHDPTLPPTPTPTLNLVNGLLFAYTYSLSKIVSKINFWFYLG</sequence>
<evidence type="ECO:0000259" key="7">
    <source>
        <dbReference type="SMART" id="SM00906"/>
    </source>
</evidence>
<keyword evidence="1" id="KW-0479">Metal-binding</keyword>
<feature type="domain" description="Xylanolytic transcriptional activator regulatory" evidence="7">
    <location>
        <begin position="54"/>
        <end position="140"/>
    </location>
</feature>
<organism evidence="8 9">
    <name type="scientific">Gymnopus androsaceus JB14</name>
    <dbReference type="NCBI Taxonomy" id="1447944"/>
    <lineage>
        <taxon>Eukaryota</taxon>
        <taxon>Fungi</taxon>
        <taxon>Dikarya</taxon>
        <taxon>Basidiomycota</taxon>
        <taxon>Agaricomycotina</taxon>
        <taxon>Agaricomycetes</taxon>
        <taxon>Agaricomycetidae</taxon>
        <taxon>Agaricales</taxon>
        <taxon>Marasmiineae</taxon>
        <taxon>Omphalotaceae</taxon>
        <taxon>Gymnopus</taxon>
    </lineage>
</organism>
<keyword evidence="5" id="KW-0804">Transcription</keyword>
<dbReference type="AlphaFoldDB" id="A0A6A4GWY0"/>
<keyword evidence="2" id="KW-0862">Zinc</keyword>
<gene>
    <name evidence="8" type="ORF">BT96DRAFT_801511</name>
</gene>
<dbReference type="InterPro" id="IPR007219">
    <property type="entry name" value="XnlR_reg_dom"/>
</dbReference>
<dbReference type="OrthoDB" id="2123952at2759"/>
<dbReference type="PANTHER" id="PTHR31313:SF81">
    <property type="entry name" value="TY1 ENHANCER ACTIVATOR"/>
    <property type="match status" value="1"/>
</dbReference>
<feature type="non-terminal residue" evidence="8">
    <location>
        <position position="180"/>
    </location>
</feature>
<dbReference type="GO" id="GO:0006351">
    <property type="term" value="P:DNA-templated transcription"/>
    <property type="evidence" value="ECO:0007669"/>
    <property type="project" value="InterPro"/>
</dbReference>
<evidence type="ECO:0000313" key="8">
    <source>
        <dbReference type="EMBL" id="KAE9390271.1"/>
    </source>
</evidence>
<evidence type="ECO:0000256" key="3">
    <source>
        <dbReference type="ARBA" id="ARBA00023015"/>
    </source>
</evidence>
<dbReference type="SMART" id="SM00906">
    <property type="entry name" value="Fungal_trans"/>
    <property type="match status" value="1"/>
</dbReference>
<proteinExistence type="predicted"/>
<protein>
    <recommendedName>
        <fullName evidence="7">Xylanolytic transcriptional activator regulatory domain-containing protein</fullName>
    </recommendedName>
</protein>
<dbReference type="EMBL" id="ML769663">
    <property type="protein sequence ID" value="KAE9390271.1"/>
    <property type="molecule type" value="Genomic_DNA"/>
</dbReference>
<keyword evidence="6" id="KW-0539">Nucleus</keyword>